<dbReference type="Pfam" id="PF06723">
    <property type="entry name" value="MreB_Mbl"/>
    <property type="match status" value="1"/>
</dbReference>
<sequence>MTQTEPTAGGKPNPQTKGRPVGSGSDEDMGDMRNALLIGIDLGTSRTSIASINGVRKTVESYVGWAKDPVSRKHLGRDIIFGKAALDNRLSVDLYRPLEHGVIKHTGDGDEKNDEYNKNLEAAQELVRHIVHMTEPGRDDVLYGVVGVPAQATKRNKQAILEICQGVLDSVMIVSEPFAVAYGMERTSDVLVIDIGAGTTDLVRMHGTMPGDDDQVSFNIAGDAIDRKLLELIKKNHPEAQITITMCKRIKEQYGFVSSAQDRIMVTLPVDGKPTEHDLTKEVKEACEIIVQPILDGIHKLVSSFDPEFQEKLRNNIILAGGGGTLDGLNKRIEDGLDRVGGGSVTVVDEPMYAGANGSLQLAADMPAEYWQQLK</sequence>
<dbReference type="PANTHER" id="PTHR42749:SF1">
    <property type="entry name" value="CELL SHAPE-DETERMINING PROTEIN MREB"/>
    <property type="match status" value="1"/>
</dbReference>
<protein>
    <submittedName>
        <fullName evidence="6">MamK family actin-like protein</fullName>
    </submittedName>
</protein>
<evidence type="ECO:0000256" key="3">
    <source>
        <dbReference type="ARBA" id="ARBA00022741"/>
    </source>
</evidence>
<dbReference type="InterPro" id="IPR056546">
    <property type="entry name" value="MreB_MamK-like"/>
</dbReference>
<dbReference type="Gene3D" id="3.30.420.40">
    <property type="match status" value="2"/>
</dbReference>
<dbReference type="SUPFAM" id="SSF53067">
    <property type="entry name" value="Actin-like ATPase domain"/>
    <property type="match status" value="2"/>
</dbReference>
<dbReference type="CDD" id="cd24009">
    <property type="entry name" value="ASKHA_NBD_MamK"/>
    <property type="match status" value="1"/>
</dbReference>
<dbReference type="SMART" id="SM00268">
    <property type="entry name" value="ACTIN"/>
    <property type="match status" value="1"/>
</dbReference>
<dbReference type="RefSeq" id="WP_425344373.1">
    <property type="nucleotide sequence ID" value="NZ_JBGUBD010000002.1"/>
</dbReference>
<proteinExistence type="predicted"/>
<keyword evidence="4" id="KW-0067">ATP-binding</keyword>
<accession>A0ABV4U3M8</accession>
<dbReference type="InterPro" id="IPR004000">
    <property type="entry name" value="Actin"/>
</dbReference>
<keyword evidence="2" id="KW-0963">Cytoplasm</keyword>
<evidence type="ECO:0000256" key="2">
    <source>
        <dbReference type="ARBA" id="ARBA00022490"/>
    </source>
</evidence>
<evidence type="ECO:0000313" key="6">
    <source>
        <dbReference type="EMBL" id="MFA9477449.1"/>
    </source>
</evidence>
<evidence type="ECO:0000256" key="4">
    <source>
        <dbReference type="ARBA" id="ARBA00022840"/>
    </source>
</evidence>
<reference evidence="6 7" key="1">
    <citation type="submission" date="2024-08" db="EMBL/GenBank/DDBJ databases">
        <title>Whole-genome sequencing of halo(alkali)philic microorganisms from hypersaline lakes.</title>
        <authorList>
            <person name="Sorokin D.Y."/>
            <person name="Merkel A.Y."/>
            <person name="Messina E."/>
            <person name="Yakimov M."/>
        </authorList>
    </citation>
    <scope>NUCLEOTIDE SEQUENCE [LARGE SCALE GENOMIC DNA]</scope>
    <source>
        <strain evidence="6 7">AB-hyl4</strain>
    </source>
</reference>
<organism evidence="6 7">
    <name type="scientific">Natronomicrosphaera hydrolytica</name>
    <dbReference type="NCBI Taxonomy" id="3242702"/>
    <lineage>
        <taxon>Bacteria</taxon>
        <taxon>Pseudomonadati</taxon>
        <taxon>Planctomycetota</taxon>
        <taxon>Phycisphaerae</taxon>
        <taxon>Phycisphaerales</taxon>
        <taxon>Phycisphaeraceae</taxon>
        <taxon>Natronomicrosphaera</taxon>
    </lineage>
</organism>
<feature type="region of interest" description="Disordered" evidence="5">
    <location>
        <begin position="1"/>
        <end position="30"/>
    </location>
</feature>
<name>A0ABV4U3M8_9BACT</name>
<dbReference type="NCBIfam" id="NF040964">
    <property type="entry name" value="MamK"/>
    <property type="match status" value="1"/>
</dbReference>
<comment type="subcellular location">
    <subcellularLocation>
        <location evidence="1">Cytoplasm</location>
    </subcellularLocation>
</comment>
<gene>
    <name evidence="6" type="primary">mamK</name>
    <name evidence="6" type="ORF">ACERK3_03985</name>
</gene>
<keyword evidence="3" id="KW-0547">Nucleotide-binding</keyword>
<evidence type="ECO:0000256" key="5">
    <source>
        <dbReference type="SAM" id="MobiDB-lite"/>
    </source>
</evidence>
<dbReference type="Proteomes" id="UP001575105">
    <property type="component" value="Unassembled WGS sequence"/>
</dbReference>
<dbReference type="PANTHER" id="PTHR42749">
    <property type="entry name" value="CELL SHAPE-DETERMINING PROTEIN MREB"/>
    <property type="match status" value="1"/>
</dbReference>
<keyword evidence="7" id="KW-1185">Reference proteome</keyword>
<evidence type="ECO:0000256" key="1">
    <source>
        <dbReference type="ARBA" id="ARBA00004496"/>
    </source>
</evidence>
<dbReference type="InterPro" id="IPR043129">
    <property type="entry name" value="ATPase_NBD"/>
</dbReference>
<comment type="caution">
    <text evidence="6">The sequence shown here is derived from an EMBL/GenBank/DDBJ whole genome shotgun (WGS) entry which is preliminary data.</text>
</comment>
<evidence type="ECO:0000313" key="7">
    <source>
        <dbReference type="Proteomes" id="UP001575105"/>
    </source>
</evidence>
<dbReference type="EMBL" id="JBGUBD010000002">
    <property type="protein sequence ID" value="MFA9477449.1"/>
    <property type="molecule type" value="Genomic_DNA"/>
</dbReference>